<accession>B9H3E6</accession>
<evidence type="ECO:0000313" key="1">
    <source>
        <dbReference type="EMBL" id="PNT40178.1"/>
    </source>
</evidence>
<dbReference type="EMBL" id="CM009293">
    <property type="protein sequence ID" value="PNT40178.1"/>
    <property type="molecule type" value="Genomic_DNA"/>
</dbReference>
<evidence type="ECO:0000313" key="2">
    <source>
        <dbReference type="Proteomes" id="UP000006729"/>
    </source>
</evidence>
<dbReference type="Proteomes" id="UP000006729">
    <property type="component" value="Chromosome 4"/>
</dbReference>
<protein>
    <submittedName>
        <fullName evidence="1">Uncharacterized protein</fullName>
    </submittedName>
</protein>
<dbReference type="AlphaFoldDB" id="B9H3E6"/>
<gene>
    <name evidence="1" type="ORF">POPTR_004G082500</name>
</gene>
<reference evidence="1 2" key="1">
    <citation type="journal article" date="2006" name="Science">
        <title>The genome of black cottonwood, Populus trichocarpa (Torr. &amp; Gray).</title>
        <authorList>
            <person name="Tuskan G.A."/>
            <person name="Difazio S."/>
            <person name="Jansson S."/>
            <person name="Bohlmann J."/>
            <person name="Grigoriev I."/>
            <person name="Hellsten U."/>
            <person name="Putnam N."/>
            <person name="Ralph S."/>
            <person name="Rombauts S."/>
            <person name="Salamov A."/>
            <person name="Schein J."/>
            <person name="Sterck L."/>
            <person name="Aerts A."/>
            <person name="Bhalerao R.R."/>
            <person name="Bhalerao R.P."/>
            <person name="Blaudez D."/>
            <person name="Boerjan W."/>
            <person name="Brun A."/>
            <person name="Brunner A."/>
            <person name="Busov V."/>
            <person name="Campbell M."/>
            <person name="Carlson J."/>
            <person name="Chalot M."/>
            <person name="Chapman J."/>
            <person name="Chen G.L."/>
            <person name="Cooper D."/>
            <person name="Coutinho P.M."/>
            <person name="Couturier J."/>
            <person name="Covert S."/>
            <person name="Cronk Q."/>
            <person name="Cunningham R."/>
            <person name="Davis J."/>
            <person name="Degroeve S."/>
            <person name="Dejardin A."/>
            <person name="Depamphilis C."/>
            <person name="Detter J."/>
            <person name="Dirks B."/>
            <person name="Dubchak I."/>
            <person name="Duplessis S."/>
            <person name="Ehlting J."/>
            <person name="Ellis B."/>
            <person name="Gendler K."/>
            <person name="Goodstein D."/>
            <person name="Gribskov M."/>
            <person name="Grimwood J."/>
            <person name="Groover A."/>
            <person name="Gunter L."/>
            <person name="Hamberger B."/>
            <person name="Heinze B."/>
            <person name="Helariutta Y."/>
            <person name="Henrissat B."/>
            <person name="Holligan D."/>
            <person name="Holt R."/>
            <person name="Huang W."/>
            <person name="Islam-Faridi N."/>
            <person name="Jones S."/>
            <person name="Jones-Rhoades M."/>
            <person name="Jorgensen R."/>
            <person name="Joshi C."/>
            <person name="Kangasjarvi J."/>
            <person name="Karlsson J."/>
            <person name="Kelleher C."/>
            <person name="Kirkpatrick R."/>
            <person name="Kirst M."/>
            <person name="Kohler A."/>
            <person name="Kalluri U."/>
            <person name="Larimer F."/>
            <person name="Leebens-Mack J."/>
            <person name="Leple J.C."/>
            <person name="Locascio P."/>
            <person name="Lou Y."/>
            <person name="Lucas S."/>
            <person name="Martin F."/>
            <person name="Montanini B."/>
            <person name="Napoli C."/>
            <person name="Nelson D.R."/>
            <person name="Nelson C."/>
            <person name="Nieminen K."/>
            <person name="Nilsson O."/>
            <person name="Pereda V."/>
            <person name="Peter G."/>
            <person name="Philippe R."/>
            <person name="Pilate G."/>
            <person name="Poliakov A."/>
            <person name="Razumovskaya J."/>
            <person name="Richardson P."/>
            <person name="Rinaldi C."/>
            <person name="Ritland K."/>
            <person name="Rouze P."/>
            <person name="Ryaboy D."/>
            <person name="Schmutz J."/>
            <person name="Schrader J."/>
            <person name="Segerman B."/>
            <person name="Shin H."/>
            <person name="Siddiqui A."/>
            <person name="Sterky F."/>
            <person name="Terry A."/>
            <person name="Tsai C.J."/>
            <person name="Uberbacher E."/>
            <person name="Unneberg P."/>
            <person name="Vahala J."/>
            <person name="Wall K."/>
            <person name="Wessler S."/>
            <person name="Yang G."/>
            <person name="Yin T."/>
            <person name="Douglas C."/>
            <person name="Marra M."/>
            <person name="Sandberg G."/>
            <person name="Van de Peer Y."/>
            <person name="Rokhsar D."/>
        </authorList>
    </citation>
    <scope>NUCLEOTIDE SEQUENCE [LARGE SCALE GENOMIC DNA]</scope>
    <source>
        <strain evidence="2">cv. Nisqually</strain>
    </source>
</reference>
<keyword evidence="2" id="KW-1185">Reference proteome</keyword>
<dbReference type="HOGENOM" id="CLU_2053692_0_0_1"/>
<sequence length="120" mass="12976">MAVCFSVENNGWDKSGGAGQVTVELGQEALVGLVVAHDGWLWCGGEWLGQGRKNESEAFWGSGEMGLSFETINKIGLLGCWSELEERLADNGGVFVVKMGMEAKERSGGDSTMVERRSSW</sequence>
<name>B9H3E6_POPTR</name>
<dbReference type="InParanoid" id="B9H3E6"/>
<organism evidence="1 2">
    <name type="scientific">Populus trichocarpa</name>
    <name type="common">Western balsam poplar</name>
    <name type="synonym">Populus balsamifera subsp. trichocarpa</name>
    <dbReference type="NCBI Taxonomy" id="3694"/>
    <lineage>
        <taxon>Eukaryota</taxon>
        <taxon>Viridiplantae</taxon>
        <taxon>Streptophyta</taxon>
        <taxon>Embryophyta</taxon>
        <taxon>Tracheophyta</taxon>
        <taxon>Spermatophyta</taxon>
        <taxon>Magnoliopsida</taxon>
        <taxon>eudicotyledons</taxon>
        <taxon>Gunneridae</taxon>
        <taxon>Pentapetalae</taxon>
        <taxon>rosids</taxon>
        <taxon>fabids</taxon>
        <taxon>Malpighiales</taxon>
        <taxon>Salicaceae</taxon>
        <taxon>Saliceae</taxon>
        <taxon>Populus</taxon>
    </lineage>
</organism>
<proteinExistence type="predicted"/>